<sequence length="171" mass="17789">MSDTRIIDAVRKMAGTYNKELSVMVVAEVVSVDMATRSCVCNPLSGGGSSYLTGVQLMAEVDDGFLLVPAIGSAVIVCYSPRSVPYIALFSAIEKISLFTASGIQLQGGELGGLVIAESLTARLNLIENAFNALNTKVNALAPTPAIPPLAQTTTAQIENETVTHGKSNGS</sequence>
<dbReference type="OrthoDB" id="9991947at2"/>
<keyword evidence="2" id="KW-1185">Reference proteome</keyword>
<dbReference type="RefSeq" id="WP_008511508.1">
    <property type="nucleotide sequence ID" value="NZ_CM001403.1"/>
</dbReference>
<dbReference type="Proteomes" id="UP000002774">
    <property type="component" value="Chromosome"/>
</dbReference>
<proteinExistence type="predicted"/>
<dbReference type="AlphaFoldDB" id="H1YAX1"/>
<dbReference type="STRING" id="714943.Mucpa_5944"/>
<organism evidence="1 2">
    <name type="scientific">Mucilaginibacter paludis DSM 18603</name>
    <dbReference type="NCBI Taxonomy" id="714943"/>
    <lineage>
        <taxon>Bacteria</taxon>
        <taxon>Pseudomonadati</taxon>
        <taxon>Bacteroidota</taxon>
        <taxon>Sphingobacteriia</taxon>
        <taxon>Sphingobacteriales</taxon>
        <taxon>Sphingobacteriaceae</taxon>
        <taxon>Mucilaginibacter</taxon>
    </lineage>
</organism>
<name>H1YAX1_9SPHI</name>
<evidence type="ECO:0000313" key="1">
    <source>
        <dbReference type="EMBL" id="EHQ30004.1"/>
    </source>
</evidence>
<evidence type="ECO:0000313" key="2">
    <source>
        <dbReference type="Proteomes" id="UP000002774"/>
    </source>
</evidence>
<accession>H1YAX1</accession>
<gene>
    <name evidence="1" type="ORF">Mucpa_5944</name>
</gene>
<protein>
    <submittedName>
        <fullName evidence="1">Uncharacterized protein</fullName>
    </submittedName>
</protein>
<dbReference type="HOGENOM" id="CLU_1561206_0_0_10"/>
<reference evidence="1" key="1">
    <citation type="submission" date="2011-09" db="EMBL/GenBank/DDBJ databases">
        <title>The permanent draft genome of Mucilaginibacter paludis DSM 18603.</title>
        <authorList>
            <consortium name="US DOE Joint Genome Institute (JGI-PGF)"/>
            <person name="Lucas S."/>
            <person name="Han J."/>
            <person name="Lapidus A."/>
            <person name="Bruce D."/>
            <person name="Goodwin L."/>
            <person name="Pitluck S."/>
            <person name="Peters L."/>
            <person name="Kyrpides N."/>
            <person name="Mavromatis K."/>
            <person name="Ivanova N."/>
            <person name="Mikhailova N."/>
            <person name="Held B."/>
            <person name="Detter J.C."/>
            <person name="Tapia R."/>
            <person name="Han C."/>
            <person name="Land M."/>
            <person name="Hauser L."/>
            <person name="Markowitz V."/>
            <person name="Cheng J.-F."/>
            <person name="Hugenholtz P."/>
            <person name="Woyke T."/>
            <person name="Wu D."/>
            <person name="Tindall B."/>
            <person name="Brambilla E."/>
            <person name="Klenk H.-P."/>
            <person name="Eisen J.A."/>
        </authorList>
    </citation>
    <scope>NUCLEOTIDE SEQUENCE [LARGE SCALE GENOMIC DNA]</scope>
    <source>
        <strain evidence="1">DSM 18603</strain>
    </source>
</reference>
<dbReference type="EMBL" id="CM001403">
    <property type="protein sequence ID" value="EHQ30004.1"/>
    <property type="molecule type" value="Genomic_DNA"/>
</dbReference>